<evidence type="ECO:0000256" key="1">
    <source>
        <dbReference type="SAM" id="MobiDB-lite"/>
    </source>
</evidence>
<organism evidence="2 3">
    <name type="scientific">Aegilops tauschii subsp. strangulata</name>
    <name type="common">Goatgrass</name>
    <dbReference type="NCBI Taxonomy" id="200361"/>
    <lineage>
        <taxon>Eukaryota</taxon>
        <taxon>Viridiplantae</taxon>
        <taxon>Streptophyta</taxon>
        <taxon>Embryophyta</taxon>
        <taxon>Tracheophyta</taxon>
        <taxon>Spermatophyta</taxon>
        <taxon>Magnoliopsida</taxon>
        <taxon>Liliopsida</taxon>
        <taxon>Poales</taxon>
        <taxon>Poaceae</taxon>
        <taxon>BOP clade</taxon>
        <taxon>Pooideae</taxon>
        <taxon>Triticodae</taxon>
        <taxon>Triticeae</taxon>
        <taxon>Triticinae</taxon>
        <taxon>Aegilops</taxon>
    </lineage>
</organism>
<keyword evidence="3" id="KW-1185">Reference proteome</keyword>
<reference evidence="2" key="4">
    <citation type="submission" date="2019-03" db="UniProtKB">
        <authorList>
            <consortium name="EnsemblPlants"/>
        </authorList>
    </citation>
    <scope>IDENTIFICATION</scope>
</reference>
<evidence type="ECO:0000313" key="2">
    <source>
        <dbReference type="EnsemblPlants" id="AET2Gv20856200.9"/>
    </source>
</evidence>
<dbReference type="Proteomes" id="UP000015105">
    <property type="component" value="Chromosome 2D"/>
</dbReference>
<evidence type="ECO:0000313" key="3">
    <source>
        <dbReference type="Proteomes" id="UP000015105"/>
    </source>
</evidence>
<proteinExistence type="predicted"/>
<dbReference type="AlphaFoldDB" id="A0A453CI54"/>
<sequence length="52" mass="5964">RSLALYPPEPSQTLLPTSCPALHPHQIREGTAGCSPERREDRRRRPMICLLR</sequence>
<reference evidence="2" key="5">
    <citation type="journal article" date="2021" name="G3 (Bethesda)">
        <title>Aegilops tauschii genome assembly Aet v5.0 features greater sequence contiguity and improved annotation.</title>
        <authorList>
            <person name="Wang L."/>
            <person name="Zhu T."/>
            <person name="Rodriguez J.C."/>
            <person name="Deal K.R."/>
            <person name="Dubcovsky J."/>
            <person name="McGuire P.E."/>
            <person name="Lux T."/>
            <person name="Spannagl M."/>
            <person name="Mayer K.F.X."/>
            <person name="Baldrich P."/>
            <person name="Meyers B.C."/>
            <person name="Huo N."/>
            <person name="Gu Y.Q."/>
            <person name="Zhou H."/>
            <person name="Devos K.M."/>
            <person name="Bennetzen J.L."/>
            <person name="Unver T."/>
            <person name="Budak H."/>
            <person name="Gulick P.J."/>
            <person name="Galiba G."/>
            <person name="Kalapos B."/>
            <person name="Nelson D.R."/>
            <person name="Li P."/>
            <person name="You F.M."/>
            <person name="Luo M.C."/>
            <person name="Dvorak J."/>
        </authorList>
    </citation>
    <scope>NUCLEOTIDE SEQUENCE [LARGE SCALE GENOMIC DNA]</scope>
    <source>
        <strain evidence="2">cv. AL8/78</strain>
    </source>
</reference>
<name>A0A453CI54_AEGTS</name>
<feature type="region of interest" description="Disordered" evidence="1">
    <location>
        <begin position="1"/>
        <end position="40"/>
    </location>
</feature>
<reference evidence="2" key="3">
    <citation type="journal article" date="2017" name="Nature">
        <title>Genome sequence of the progenitor of the wheat D genome Aegilops tauschii.</title>
        <authorList>
            <person name="Luo M.C."/>
            <person name="Gu Y.Q."/>
            <person name="Puiu D."/>
            <person name="Wang H."/>
            <person name="Twardziok S.O."/>
            <person name="Deal K.R."/>
            <person name="Huo N."/>
            <person name="Zhu T."/>
            <person name="Wang L."/>
            <person name="Wang Y."/>
            <person name="McGuire P.E."/>
            <person name="Liu S."/>
            <person name="Long H."/>
            <person name="Ramasamy R.K."/>
            <person name="Rodriguez J.C."/>
            <person name="Van S.L."/>
            <person name="Yuan L."/>
            <person name="Wang Z."/>
            <person name="Xia Z."/>
            <person name="Xiao L."/>
            <person name="Anderson O.D."/>
            <person name="Ouyang S."/>
            <person name="Liang Y."/>
            <person name="Zimin A.V."/>
            <person name="Pertea G."/>
            <person name="Qi P."/>
            <person name="Bennetzen J.L."/>
            <person name="Dai X."/>
            <person name="Dawson M.W."/>
            <person name="Muller H.G."/>
            <person name="Kugler K."/>
            <person name="Rivarola-Duarte L."/>
            <person name="Spannagl M."/>
            <person name="Mayer K.F.X."/>
            <person name="Lu F.H."/>
            <person name="Bevan M.W."/>
            <person name="Leroy P."/>
            <person name="Li P."/>
            <person name="You F.M."/>
            <person name="Sun Q."/>
            <person name="Liu Z."/>
            <person name="Lyons E."/>
            <person name="Wicker T."/>
            <person name="Salzberg S.L."/>
            <person name="Devos K.M."/>
            <person name="Dvorak J."/>
        </authorList>
    </citation>
    <scope>NUCLEOTIDE SEQUENCE [LARGE SCALE GENOMIC DNA]</scope>
    <source>
        <strain evidence="2">cv. AL8/78</strain>
    </source>
</reference>
<dbReference type="Gramene" id="AET2Gv20856200.9">
    <property type="protein sequence ID" value="AET2Gv20856200.9"/>
    <property type="gene ID" value="AET2Gv20856200"/>
</dbReference>
<reference evidence="3" key="1">
    <citation type="journal article" date="2014" name="Science">
        <title>Ancient hybridizations among the ancestral genomes of bread wheat.</title>
        <authorList>
            <consortium name="International Wheat Genome Sequencing Consortium,"/>
            <person name="Marcussen T."/>
            <person name="Sandve S.R."/>
            <person name="Heier L."/>
            <person name="Spannagl M."/>
            <person name="Pfeifer M."/>
            <person name="Jakobsen K.S."/>
            <person name="Wulff B.B."/>
            <person name="Steuernagel B."/>
            <person name="Mayer K.F."/>
            <person name="Olsen O.A."/>
        </authorList>
    </citation>
    <scope>NUCLEOTIDE SEQUENCE [LARGE SCALE GENOMIC DNA]</scope>
    <source>
        <strain evidence="3">cv. AL8/78</strain>
    </source>
</reference>
<dbReference type="EnsemblPlants" id="AET2Gv20856200.9">
    <property type="protein sequence ID" value="AET2Gv20856200.9"/>
    <property type="gene ID" value="AET2Gv20856200"/>
</dbReference>
<reference evidence="3" key="2">
    <citation type="journal article" date="2017" name="Nat. Plants">
        <title>The Aegilops tauschii genome reveals multiple impacts of transposons.</title>
        <authorList>
            <person name="Zhao G."/>
            <person name="Zou C."/>
            <person name="Li K."/>
            <person name="Wang K."/>
            <person name="Li T."/>
            <person name="Gao L."/>
            <person name="Zhang X."/>
            <person name="Wang H."/>
            <person name="Yang Z."/>
            <person name="Liu X."/>
            <person name="Jiang W."/>
            <person name="Mao L."/>
            <person name="Kong X."/>
            <person name="Jiao Y."/>
            <person name="Jia J."/>
        </authorList>
    </citation>
    <scope>NUCLEOTIDE SEQUENCE [LARGE SCALE GENOMIC DNA]</scope>
    <source>
        <strain evidence="3">cv. AL8/78</strain>
    </source>
</reference>
<accession>A0A453CI54</accession>
<protein>
    <submittedName>
        <fullName evidence="2">Uncharacterized protein</fullName>
    </submittedName>
</protein>